<sequence length="269" mass="29929">MALDQLLRRHSVSVTGWLILGFSLVSVKIIVPPFVPVGPGVGPITFQLVLILSLARRRTKSWKLTSDQDGRRRRRRRRRQRIPDGRRPTAVGGVAVDRAASVQRHAARFFPCPEPLHPLPSPVASRRLPVHHQLRHGAHLDHVLVGFMRDGVWYNRDGEPVVDDGGFGAVPASEEAIAALPETTVGECDGETREKEAECVVCLEDYQAGDKLRTLPCSHGFHERCILPWLRVSRLCPLCRFALPAAAAAETESLVDEEENEEDDDDAIR</sequence>
<keyword evidence="3" id="KW-0808">Transferase</keyword>
<dbReference type="SUPFAM" id="SSF57850">
    <property type="entry name" value="RING/U-box"/>
    <property type="match status" value="1"/>
</dbReference>
<dbReference type="FunFam" id="3.30.40.10:FF:000127">
    <property type="entry name" value="E3 ubiquitin-protein ligase RNF181"/>
    <property type="match status" value="1"/>
</dbReference>
<dbReference type="AlphaFoldDB" id="A0A835AC16"/>
<name>A0A835AC16_9POAL</name>
<dbReference type="Proteomes" id="UP000636709">
    <property type="component" value="Unassembled WGS sequence"/>
</dbReference>
<evidence type="ECO:0000256" key="6">
    <source>
        <dbReference type="ARBA" id="ARBA00022786"/>
    </source>
</evidence>
<evidence type="ECO:0000259" key="11">
    <source>
        <dbReference type="PROSITE" id="PS50089"/>
    </source>
</evidence>
<feature type="domain" description="RING-type" evidence="11">
    <location>
        <begin position="199"/>
        <end position="240"/>
    </location>
</feature>
<dbReference type="Gene3D" id="3.30.40.10">
    <property type="entry name" value="Zinc/RING finger domain, C3HC4 (zinc finger)"/>
    <property type="match status" value="1"/>
</dbReference>
<evidence type="ECO:0000256" key="1">
    <source>
        <dbReference type="ARBA" id="ARBA00000900"/>
    </source>
</evidence>
<dbReference type="GO" id="GO:0006511">
    <property type="term" value="P:ubiquitin-dependent protein catabolic process"/>
    <property type="evidence" value="ECO:0007669"/>
    <property type="project" value="TreeGrafter"/>
</dbReference>
<dbReference type="PROSITE" id="PS50089">
    <property type="entry name" value="ZF_RING_2"/>
    <property type="match status" value="1"/>
</dbReference>
<dbReference type="Pfam" id="PF13639">
    <property type="entry name" value="zf-RING_2"/>
    <property type="match status" value="1"/>
</dbReference>
<dbReference type="PANTHER" id="PTHR45931">
    <property type="entry name" value="SI:CH211-59O9.10"/>
    <property type="match status" value="1"/>
</dbReference>
<reference evidence="12" key="1">
    <citation type="submission" date="2020-07" db="EMBL/GenBank/DDBJ databases">
        <title>Genome sequence and genetic diversity analysis of an under-domesticated orphan crop, white fonio (Digitaria exilis).</title>
        <authorList>
            <person name="Bennetzen J.L."/>
            <person name="Chen S."/>
            <person name="Ma X."/>
            <person name="Wang X."/>
            <person name="Yssel A.E.J."/>
            <person name="Chaluvadi S.R."/>
            <person name="Johnson M."/>
            <person name="Gangashetty P."/>
            <person name="Hamidou F."/>
            <person name="Sanogo M.D."/>
            <person name="Zwaenepoel A."/>
            <person name="Wallace J."/>
            <person name="Van De Peer Y."/>
            <person name="Van Deynze A."/>
        </authorList>
    </citation>
    <scope>NUCLEOTIDE SEQUENCE</scope>
    <source>
        <tissue evidence="12">Leaves</tissue>
    </source>
</reference>
<evidence type="ECO:0000256" key="9">
    <source>
        <dbReference type="SAM" id="MobiDB-lite"/>
    </source>
</evidence>
<evidence type="ECO:0000313" key="13">
    <source>
        <dbReference type="Proteomes" id="UP000636709"/>
    </source>
</evidence>
<feature type="compositionally biased region" description="Basic residues" evidence="9">
    <location>
        <begin position="71"/>
        <end position="80"/>
    </location>
</feature>
<evidence type="ECO:0000256" key="5">
    <source>
        <dbReference type="ARBA" id="ARBA00022771"/>
    </source>
</evidence>
<keyword evidence="10" id="KW-0812">Transmembrane</keyword>
<dbReference type="PANTHER" id="PTHR45931:SF23">
    <property type="entry name" value="OS12G0134500 PROTEIN"/>
    <property type="match status" value="1"/>
</dbReference>
<keyword evidence="10" id="KW-0472">Membrane</keyword>
<evidence type="ECO:0000256" key="8">
    <source>
        <dbReference type="PROSITE-ProRule" id="PRU00175"/>
    </source>
</evidence>
<accession>A0A835AC16</accession>
<feature type="region of interest" description="Disordered" evidence="9">
    <location>
        <begin position="63"/>
        <end position="90"/>
    </location>
</feature>
<dbReference type="OrthoDB" id="21204at2759"/>
<dbReference type="EC" id="2.3.2.27" evidence="2"/>
<evidence type="ECO:0000256" key="2">
    <source>
        <dbReference type="ARBA" id="ARBA00012483"/>
    </source>
</evidence>
<keyword evidence="10" id="KW-1133">Transmembrane helix</keyword>
<keyword evidence="4" id="KW-0479">Metal-binding</keyword>
<keyword evidence="5 8" id="KW-0863">Zinc-finger</keyword>
<dbReference type="InterPro" id="IPR051834">
    <property type="entry name" value="RING_finger_E3_ligase"/>
</dbReference>
<feature type="region of interest" description="Disordered" evidence="9">
    <location>
        <begin position="250"/>
        <end position="269"/>
    </location>
</feature>
<keyword evidence="7" id="KW-0862">Zinc</keyword>
<dbReference type="InterPro" id="IPR013083">
    <property type="entry name" value="Znf_RING/FYVE/PHD"/>
</dbReference>
<proteinExistence type="predicted"/>
<dbReference type="GO" id="GO:0005634">
    <property type="term" value="C:nucleus"/>
    <property type="evidence" value="ECO:0007669"/>
    <property type="project" value="TreeGrafter"/>
</dbReference>
<dbReference type="SMART" id="SM00184">
    <property type="entry name" value="RING"/>
    <property type="match status" value="1"/>
</dbReference>
<dbReference type="GO" id="GO:0016567">
    <property type="term" value="P:protein ubiquitination"/>
    <property type="evidence" value="ECO:0007669"/>
    <property type="project" value="UniProtKB-ARBA"/>
</dbReference>
<comment type="catalytic activity">
    <reaction evidence="1">
        <text>S-ubiquitinyl-[E2 ubiquitin-conjugating enzyme]-L-cysteine + [acceptor protein]-L-lysine = [E2 ubiquitin-conjugating enzyme]-L-cysteine + N(6)-ubiquitinyl-[acceptor protein]-L-lysine.</text>
        <dbReference type="EC" id="2.3.2.27"/>
    </reaction>
</comment>
<gene>
    <name evidence="12" type="ORF">HU200_060523</name>
</gene>
<dbReference type="GO" id="GO:0061630">
    <property type="term" value="F:ubiquitin protein ligase activity"/>
    <property type="evidence" value="ECO:0007669"/>
    <property type="project" value="UniProtKB-EC"/>
</dbReference>
<organism evidence="12 13">
    <name type="scientific">Digitaria exilis</name>
    <dbReference type="NCBI Taxonomy" id="1010633"/>
    <lineage>
        <taxon>Eukaryota</taxon>
        <taxon>Viridiplantae</taxon>
        <taxon>Streptophyta</taxon>
        <taxon>Embryophyta</taxon>
        <taxon>Tracheophyta</taxon>
        <taxon>Spermatophyta</taxon>
        <taxon>Magnoliopsida</taxon>
        <taxon>Liliopsida</taxon>
        <taxon>Poales</taxon>
        <taxon>Poaceae</taxon>
        <taxon>PACMAD clade</taxon>
        <taxon>Panicoideae</taxon>
        <taxon>Panicodae</taxon>
        <taxon>Paniceae</taxon>
        <taxon>Anthephorinae</taxon>
        <taxon>Digitaria</taxon>
    </lineage>
</organism>
<feature type="transmembrane region" description="Helical" evidence="10">
    <location>
        <begin position="12"/>
        <end position="31"/>
    </location>
</feature>
<evidence type="ECO:0000256" key="4">
    <source>
        <dbReference type="ARBA" id="ARBA00022723"/>
    </source>
</evidence>
<dbReference type="CDD" id="cd16454">
    <property type="entry name" value="RING-H2_PA-TM-RING"/>
    <property type="match status" value="1"/>
</dbReference>
<evidence type="ECO:0000256" key="7">
    <source>
        <dbReference type="ARBA" id="ARBA00022833"/>
    </source>
</evidence>
<keyword evidence="6" id="KW-0833">Ubl conjugation pathway</keyword>
<dbReference type="InterPro" id="IPR001841">
    <property type="entry name" value="Znf_RING"/>
</dbReference>
<feature type="compositionally biased region" description="Acidic residues" evidence="9">
    <location>
        <begin position="253"/>
        <end position="269"/>
    </location>
</feature>
<dbReference type="GO" id="GO:0008270">
    <property type="term" value="F:zinc ion binding"/>
    <property type="evidence" value="ECO:0007669"/>
    <property type="project" value="UniProtKB-KW"/>
</dbReference>
<protein>
    <recommendedName>
        <fullName evidence="2">RING-type E3 ubiquitin transferase</fullName>
        <ecNumber evidence="2">2.3.2.27</ecNumber>
    </recommendedName>
</protein>
<keyword evidence="13" id="KW-1185">Reference proteome</keyword>
<evidence type="ECO:0000256" key="3">
    <source>
        <dbReference type="ARBA" id="ARBA00022679"/>
    </source>
</evidence>
<dbReference type="EMBL" id="JACEFO010002535">
    <property type="protein sequence ID" value="KAF8656731.1"/>
    <property type="molecule type" value="Genomic_DNA"/>
</dbReference>
<evidence type="ECO:0000313" key="12">
    <source>
        <dbReference type="EMBL" id="KAF8656731.1"/>
    </source>
</evidence>
<comment type="caution">
    <text evidence="12">The sequence shown here is derived from an EMBL/GenBank/DDBJ whole genome shotgun (WGS) entry which is preliminary data.</text>
</comment>
<evidence type="ECO:0000256" key="10">
    <source>
        <dbReference type="SAM" id="Phobius"/>
    </source>
</evidence>